<evidence type="ECO:0000256" key="2">
    <source>
        <dbReference type="SAM" id="Coils"/>
    </source>
</evidence>
<keyword evidence="2" id="KW-0175">Coiled coil</keyword>
<dbReference type="AlphaFoldDB" id="A0A914Y0I5"/>
<dbReference type="PANTHER" id="PTHR11579:SF9">
    <property type="entry name" value="PROTEIN-L-ISOASPARTATE O-METHYLTRANSFERASE"/>
    <property type="match status" value="1"/>
</dbReference>
<dbReference type="InterPro" id="IPR000682">
    <property type="entry name" value="PCMT"/>
</dbReference>
<name>A0A914Y0I5_9BILA</name>
<dbReference type="Gene3D" id="3.40.50.150">
    <property type="entry name" value="Vaccinia Virus protein VP39"/>
    <property type="match status" value="1"/>
</dbReference>
<dbReference type="Pfam" id="PF01135">
    <property type="entry name" value="PCMT"/>
    <property type="match status" value="1"/>
</dbReference>
<dbReference type="Proteomes" id="UP000887577">
    <property type="component" value="Unplaced"/>
</dbReference>
<protein>
    <submittedName>
        <fullName evidence="4">Protein-L-isoaspartate O-methyltransferase</fullName>
    </submittedName>
</protein>
<dbReference type="GO" id="GO:0005737">
    <property type="term" value="C:cytoplasm"/>
    <property type="evidence" value="ECO:0007669"/>
    <property type="project" value="TreeGrafter"/>
</dbReference>
<dbReference type="WBParaSite" id="PSU_v2.g13714.t1">
    <property type="protein sequence ID" value="PSU_v2.g13714.t1"/>
    <property type="gene ID" value="PSU_v2.g13714"/>
</dbReference>
<sequence length="380" mass="44622">MDSDILYNQTMIRKLKATKKLHDSNITNALYSVNRSWFMPLRINDGTYEDIEYRSPSWFYYSDVPIHLFSPSLYVTILKQMDFQHGHSFLNIGSGTGYLSCLAGCLIGSSGKNVGIELQASLVHFAFIQRQKVIAFLEEADWGLPEILCLNIFEYKTKEKYDRIFVGASVKEHHRTFICRMLKNYGVAILAYYNELQKITNIGDNQYIVQTIEEVDFDEILEDDCKMPVKSCVYKPRETLDEWKKKVWEICQDYEAEFFIDYINGNACFYTFEEKANSAIKLIVGKYQIKYETRMMKQKQEKEAEKFGQELRKLKENQRMMEEKIEKVIADKENQDLEIKEFMKNENTSTADKIKNAKEFYGITDERSFNFAIAGHTKNW</sequence>
<feature type="coiled-coil region" evidence="2">
    <location>
        <begin position="297"/>
        <end position="331"/>
    </location>
</feature>
<proteinExistence type="inferred from homology"/>
<evidence type="ECO:0000256" key="1">
    <source>
        <dbReference type="ARBA" id="ARBA00005369"/>
    </source>
</evidence>
<accession>A0A914Y0I5</accession>
<dbReference type="GO" id="GO:0004719">
    <property type="term" value="F:protein-L-isoaspartate (D-aspartate) O-methyltransferase activity"/>
    <property type="evidence" value="ECO:0007669"/>
    <property type="project" value="InterPro"/>
</dbReference>
<organism evidence="3 4">
    <name type="scientific">Panagrolaimus superbus</name>
    <dbReference type="NCBI Taxonomy" id="310955"/>
    <lineage>
        <taxon>Eukaryota</taxon>
        <taxon>Metazoa</taxon>
        <taxon>Ecdysozoa</taxon>
        <taxon>Nematoda</taxon>
        <taxon>Chromadorea</taxon>
        <taxon>Rhabditida</taxon>
        <taxon>Tylenchina</taxon>
        <taxon>Panagrolaimomorpha</taxon>
        <taxon>Panagrolaimoidea</taxon>
        <taxon>Panagrolaimidae</taxon>
        <taxon>Panagrolaimus</taxon>
    </lineage>
</organism>
<evidence type="ECO:0000313" key="4">
    <source>
        <dbReference type="WBParaSite" id="PSU_v2.g13714.t1"/>
    </source>
</evidence>
<dbReference type="PANTHER" id="PTHR11579">
    <property type="entry name" value="PROTEIN-L-ISOASPARTATE O-METHYLTRANSFERASE"/>
    <property type="match status" value="1"/>
</dbReference>
<evidence type="ECO:0000313" key="3">
    <source>
        <dbReference type="Proteomes" id="UP000887577"/>
    </source>
</evidence>
<keyword evidence="3" id="KW-1185">Reference proteome</keyword>
<comment type="similarity">
    <text evidence="1">Belongs to the methyltransferase superfamily. L-isoaspartyl/D-aspartyl protein methyltransferase family.</text>
</comment>
<dbReference type="InterPro" id="IPR029063">
    <property type="entry name" value="SAM-dependent_MTases_sf"/>
</dbReference>
<reference evidence="4" key="1">
    <citation type="submission" date="2022-11" db="UniProtKB">
        <authorList>
            <consortium name="WormBaseParasite"/>
        </authorList>
    </citation>
    <scope>IDENTIFICATION</scope>
</reference>
<dbReference type="SUPFAM" id="SSF53335">
    <property type="entry name" value="S-adenosyl-L-methionine-dependent methyltransferases"/>
    <property type="match status" value="1"/>
</dbReference>